<name>A0A7J6DT37_CANSA</name>
<dbReference type="PROSITE" id="PS51393">
    <property type="entry name" value="LIPOXYGENASE_3"/>
    <property type="match status" value="1"/>
</dbReference>
<dbReference type="GO" id="GO:0016702">
    <property type="term" value="F:oxidoreductase activity, acting on single donors with incorporation of molecular oxygen, incorporation of two atoms of oxygen"/>
    <property type="evidence" value="ECO:0007669"/>
    <property type="project" value="InterPro"/>
</dbReference>
<dbReference type="EMBL" id="JAATIP010000401">
    <property type="protein sequence ID" value="KAF4349255.1"/>
    <property type="molecule type" value="Genomic_DNA"/>
</dbReference>
<accession>A0A7J6DT37</accession>
<reference evidence="5 6" key="1">
    <citation type="journal article" date="2020" name="bioRxiv">
        <title>Sequence and annotation of 42 cannabis genomes reveals extensive copy number variation in cannabinoid synthesis and pathogen resistance genes.</title>
        <authorList>
            <person name="Mckernan K.J."/>
            <person name="Helbert Y."/>
            <person name="Kane L.T."/>
            <person name="Ebling H."/>
            <person name="Zhang L."/>
            <person name="Liu B."/>
            <person name="Eaton Z."/>
            <person name="Mclaughlin S."/>
            <person name="Kingan S."/>
            <person name="Baybayan P."/>
            <person name="Concepcion G."/>
            <person name="Jordan M."/>
            <person name="Riva A."/>
            <person name="Barbazuk W."/>
            <person name="Harkins T."/>
        </authorList>
    </citation>
    <scope>NUCLEOTIDE SEQUENCE [LARGE SCALE GENOMIC DNA]</scope>
    <source>
        <strain evidence="6">cv. Jamaican Lion 4</strain>
        <tissue evidence="5">Leaf</tissue>
    </source>
</reference>
<evidence type="ECO:0000256" key="1">
    <source>
        <dbReference type="ARBA" id="ARBA00022723"/>
    </source>
</evidence>
<keyword evidence="3" id="KW-0560">Oxidoreductase</keyword>
<dbReference type="GO" id="GO:0046872">
    <property type="term" value="F:metal ion binding"/>
    <property type="evidence" value="ECO:0007669"/>
    <property type="project" value="UniProtKB-KW"/>
</dbReference>
<dbReference type="GO" id="GO:0034440">
    <property type="term" value="P:lipid oxidation"/>
    <property type="evidence" value="ECO:0007669"/>
    <property type="project" value="InterPro"/>
</dbReference>
<dbReference type="Pfam" id="PF00305">
    <property type="entry name" value="Lipoxygenase"/>
    <property type="match status" value="1"/>
</dbReference>
<protein>
    <recommendedName>
        <fullName evidence="4">Lipoxygenase domain-containing protein</fullName>
    </recommendedName>
</protein>
<evidence type="ECO:0000259" key="4">
    <source>
        <dbReference type="PROSITE" id="PS51393"/>
    </source>
</evidence>
<keyword evidence="2" id="KW-0223">Dioxygenase</keyword>
<dbReference type="SUPFAM" id="SSF48484">
    <property type="entry name" value="Lipoxigenase"/>
    <property type="match status" value="1"/>
</dbReference>
<feature type="domain" description="Lipoxygenase" evidence="4">
    <location>
        <begin position="1"/>
        <end position="202"/>
    </location>
</feature>
<keyword evidence="1" id="KW-0479">Metal-binding</keyword>
<dbReference type="InterPro" id="IPR013819">
    <property type="entry name" value="LipOase_C"/>
</dbReference>
<gene>
    <name evidence="5" type="ORF">F8388_024222</name>
</gene>
<evidence type="ECO:0000256" key="3">
    <source>
        <dbReference type="ARBA" id="ARBA00023002"/>
    </source>
</evidence>
<proteinExistence type="predicted"/>
<evidence type="ECO:0000256" key="2">
    <source>
        <dbReference type="ARBA" id="ARBA00022964"/>
    </source>
</evidence>
<evidence type="ECO:0000313" key="6">
    <source>
        <dbReference type="Proteomes" id="UP000525078"/>
    </source>
</evidence>
<dbReference type="Proteomes" id="UP000525078">
    <property type="component" value="Unassembled WGS sequence"/>
</dbReference>
<sequence>MNLHRGLVDEETKQPCELVKNYPYAVDGLEIWNAINKWVKEYCDIYYKGEDKKVQNDKEIQNWWKEIKEVGHGDKKEYDGWPEMKTFDELVESCTIIIWISSALHAAVNFGQYSFAAFYPNRPTLSRQFMPTEGTTLGADDEESYFFLEMIYLIAQLSSHESDEVYLGKNEDVDWTSDKKALDAFKIFKHNFVTLKMTLRLRIKIMRKIDVVRFNSHTLCSFLQVNQGLRLRESPIASRSKNSYNGKIDLMD</sequence>
<dbReference type="InterPro" id="IPR000907">
    <property type="entry name" value="LipOase"/>
</dbReference>
<organism evidence="5 6">
    <name type="scientific">Cannabis sativa</name>
    <name type="common">Hemp</name>
    <name type="synonym">Marijuana</name>
    <dbReference type="NCBI Taxonomy" id="3483"/>
    <lineage>
        <taxon>Eukaryota</taxon>
        <taxon>Viridiplantae</taxon>
        <taxon>Streptophyta</taxon>
        <taxon>Embryophyta</taxon>
        <taxon>Tracheophyta</taxon>
        <taxon>Spermatophyta</taxon>
        <taxon>Magnoliopsida</taxon>
        <taxon>eudicotyledons</taxon>
        <taxon>Gunneridae</taxon>
        <taxon>Pentapetalae</taxon>
        <taxon>rosids</taxon>
        <taxon>fabids</taxon>
        <taxon>Rosales</taxon>
        <taxon>Cannabaceae</taxon>
        <taxon>Cannabis</taxon>
    </lineage>
</organism>
<evidence type="ECO:0000313" key="5">
    <source>
        <dbReference type="EMBL" id="KAF4349255.1"/>
    </source>
</evidence>
<dbReference type="PANTHER" id="PTHR11771">
    <property type="entry name" value="LIPOXYGENASE"/>
    <property type="match status" value="1"/>
</dbReference>
<dbReference type="InterPro" id="IPR036226">
    <property type="entry name" value="LipOase_C_sf"/>
</dbReference>
<comment type="caution">
    <text evidence="5">The sequence shown here is derived from an EMBL/GenBank/DDBJ whole genome shotgun (WGS) entry which is preliminary data.</text>
</comment>
<dbReference type="Gene3D" id="1.20.245.10">
    <property type="entry name" value="Lipoxygenase-1, Domain 5"/>
    <property type="match status" value="1"/>
</dbReference>
<dbReference type="AlphaFoldDB" id="A0A7J6DT37"/>